<name>A0AAV4B195_9GAST</name>
<sequence length="134" mass="14809">MSTLRRGTVEPWSAAQLSNDEVQPRFHEAFKANGNLQGLHRSDAVQIFRARARHTLLLSDRARHSWSATTVGRLRGEREQTVLQVLSECRKSASVHLSGWAAISVKDDYPLAAGQGCHDLGGKHNAEVSNRAIQ</sequence>
<dbReference type="AlphaFoldDB" id="A0AAV4B195"/>
<proteinExistence type="predicted"/>
<dbReference type="Proteomes" id="UP000735302">
    <property type="component" value="Unassembled WGS sequence"/>
</dbReference>
<accession>A0AAV4B195</accession>
<evidence type="ECO:0000313" key="2">
    <source>
        <dbReference type="Proteomes" id="UP000735302"/>
    </source>
</evidence>
<reference evidence="1 2" key="1">
    <citation type="journal article" date="2021" name="Elife">
        <title>Chloroplast acquisition without the gene transfer in kleptoplastic sea slugs, Plakobranchus ocellatus.</title>
        <authorList>
            <person name="Maeda T."/>
            <person name="Takahashi S."/>
            <person name="Yoshida T."/>
            <person name="Shimamura S."/>
            <person name="Takaki Y."/>
            <person name="Nagai Y."/>
            <person name="Toyoda A."/>
            <person name="Suzuki Y."/>
            <person name="Arimoto A."/>
            <person name="Ishii H."/>
            <person name="Satoh N."/>
            <person name="Nishiyama T."/>
            <person name="Hasebe M."/>
            <person name="Maruyama T."/>
            <person name="Minagawa J."/>
            <person name="Obokata J."/>
            <person name="Shigenobu S."/>
        </authorList>
    </citation>
    <scope>NUCLEOTIDE SEQUENCE [LARGE SCALE GENOMIC DNA]</scope>
</reference>
<keyword evidence="2" id="KW-1185">Reference proteome</keyword>
<organism evidence="1 2">
    <name type="scientific">Plakobranchus ocellatus</name>
    <dbReference type="NCBI Taxonomy" id="259542"/>
    <lineage>
        <taxon>Eukaryota</taxon>
        <taxon>Metazoa</taxon>
        <taxon>Spiralia</taxon>
        <taxon>Lophotrochozoa</taxon>
        <taxon>Mollusca</taxon>
        <taxon>Gastropoda</taxon>
        <taxon>Heterobranchia</taxon>
        <taxon>Euthyneura</taxon>
        <taxon>Panpulmonata</taxon>
        <taxon>Sacoglossa</taxon>
        <taxon>Placobranchoidea</taxon>
        <taxon>Plakobranchidae</taxon>
        <taxon>Plakobranchus</taxon>
    </lineage>
</organism>
<protein>
    <submittedName>
        <fullName evidence="1">Uncharacterized protein</fullName>
    </submittedName>
</protein>
<evidence type="ECO:0000313" key="1">
    <source>
        <dbReference type="EMBL" id="GFO17156.1"/>
    </source>
</evidence>
<dbReference type="EMBL" id="BLXT01004727">
    <property type="protein sequence ID" value="GFO17156.1"/>
    <property type="molecule type" value="Genomic_DNA"/>
</dbReference>
<gene>
    <name evidence="1" type="ORF">PoB_004366100</name>
</gene>
<comment type="caution">
    <text evidence="1">The sequence shown here is derived from an EMBL/GenBank/DDBJ whole genome shotgun (WGS) entry which is preliminary data.</text>
</comment>